<sequence>MEEIEMCYDSTTTTDTTEKRRISTSPTESPNTKRRQISVVSHTQLVNVLPPDDDEILEDDESSNDDETSEEVPSDGSDVDESIIRDFIDRSIIKNIACKIKSGSVLGNILEDLFKSVRQPLGSLHEDCEEHFKLVNMAWEEDQLISLLLKEDYMMQKLERYFMENNQQLAESLTPLIKDHSPFKDIVLETETSSVRGALAVLMGYFSARNMTLCFDDYMGRRGVVGIYTVRYSYGQDDIEVEPTSASEGGAFMKPPSSYTLQELLPDHSLVSQLLEDASFKDVAKEIQRDSQAVDFADYVVECLGCHQDGREIPSWQLHQVFYFWVVESLMHLRRDLKKTPTSSLCKIFKKLSDGAQMLRVKERLDRIRGDSFWNTENFDESDFELKMRVALSILIRYWSARDVTLLVRNILYFQFENPMKADLLEDLSDVEMICYFADSKHDLEGLKTVLASKYAKDSDEFTRRVEEIERHQKLKVVDRARDHRYDNREAQITAILKAGRCIMMFIPWYSTDF</sequence>
<feature type="region of interest" description="Disordered" evidence="1">
    <location>
        <begin position="1"/>
        <end position="80"/>
    </location>
</feature>
<dbReference type="EMBL" id="JAVIJP010000007">
    <property type="protein sequence ID" value="KAL3648917.1"/>
    <property type="molecule type" value="Genomic_DNA"/>
</dbReference>
<feature type="compositionally biased region" description="Acidic residues" evidence="1">
    <location>
        <begin position="51"/>
        <end position="80"/>
    </location>
</feature>
<dbReference type="AlphaFoldDB" id="A0ABD3E4C7"/>
<name>A0ABD3E4C7_9LAMI</name>
<comment type="caution">
    <text evidence="2">The sequence shown here is derived from an EMBL/GenBank/DDBJ whole genome shotgun (WGS) entry which is preliminary data.</text>
</comment>
<protein>
    <submittedName>
        <fullName evidence="2">Uncharacterized protein</fullName>
    </submittedName>
</protein>
<evidence type="ECO:0000313" key="2">
    <source>
        <dbReference type="EMBL" id="KAL3648917.1"/>
    </source>
</evidence>
<proteinExistence type="predicted"/>
<dbReference type="Proteomes" id="UP001632038">
    <property type="component" value="Unassembled WGS sequence"/>
</dbReference>
<keyword evidence="3" id="KW-1185">Reference proteome</keyword>
<gene>
    <name evidence="2" type="ORF">CASFOL_005320</name>
</gene>
<evidence type="ECO:0000256" key="1">
    <source>
        <dbReference type="SAM" id="MobiDB-lite"/>
    </source>
</evidence>
<reference evidence="3" key="1">
    <citation type="journal article" date="2024" name="IScience">
        <title>Strigolactones Initiate the Formation of Haustorium-like Structures in Castilleja.</title>
        <authorList>
            <person name="Buerger M."/>
            <person name="Peterson D."/>
            <person name="Chory J."/>
        </authorList>
    </citation>
    <scope>NUCLEOTIDE SEQUENCE [LARGE SCALE GENOMIC DNA]</scope>
</reference>
<accession>A0ABD3E4C7</accession>
<evidence type="ECO:0000313" key="3">
    <source>
        <dbReference type="Proteomes" id="UP001632038"/>
    </source>
</evidence>
<organism evidence="2 3">
    <name type="scientific">Castilleja foliolosa</name>
    <dbReference type="NCBI Taxonomy" id="1961234"/>
    <lineage>
        <taxon>Eukaryota</taxon>
        <taxon>Viridiplantae</taxon>
        <taxon>Streptophyta</taxon>
        <taxon>Embryophyta</taxon>
        <taxon>Tracheophyta</taxon>
        <taxon>Spermatophyta</taxon>
        <taxon>Magnoliopsida</taxon>
        <taxon>eudicotyledons</taxon>
        <taxon>Gunneridae</taxon>
        <taxon>Pentapetalae</taxon>
        <taxon>asterids</taxon>
        <taxon>lamiids</taxon>
        <taxon>Lamiales</taxon>
        <taxon>Orobanchaceae</taxon>
        <taxon>Pedicularideae</taxon>
        <taxon>Castillejinae</taxon>
        <taxon>Castilleja</taxon>
    </lineage>
</organism>